<protein>
    <submittedName>
        <fullName evidence="1">Uncharacterized protein</fullName>
    </submittedName>
</protein>
<accession>A0A6G0TT13</accession>
<dbReference type="EMBL" id="VYZN01000017">
    <property type="protein sequence ID" value="KAE9538033.1"/>
    <property type="molecule type" value="Genomic_DNA"/>
</dbReference>
<organism evidence="1 2">
    <name type="scientific">Aphis glycines</name>
    <name type="common">Soybean aphid</name>
    <dbReference type="NCBI Taxonomy" id="307491"/>
    <lineage>
        <taxon>Eukaryota</taxon>
        <taxon>Metazoa</taxon>
        <taxon>Ecdysozoa</taxon>
        <taxon>Arthropoda</taxon>
        <taxon>Hexapoda</taxon>
        <taxon>Insecta</taxon>
        <taxon>Pterygota</taxon>
        <taxon>Neoptera</taxon>
        <taxon>Paraneoptera</taxon>
        <taxon>Hemiptera</taxon>
        <taxon>Sternorrhyncha</taxon>
        <taxon>Aphidomorpha</taxon>
        <taxon>Aphidoidea</taxon>
        <taxon>Aphididae</taxon>
        <taxon>Aphidini</taxon>
        <taxon>Aphis</taxon>
        <taxon>Aphis</taxon>
    </lineage>
</organism>
<gene>
    <name evidence="1" type="ORF">AGLY_006005</name>
</gene>
<sequence>MQVHLVIGFHKNIQIYMLLQSKYTQICNKDLNKILGYSQNRIHYCHHMYVEMNQNKESYTSHLRRECVIFQPFNTGCLLELYYRHNIQMGFLYIKFMHRLGLLLISIGNDKYFPFVFFPSSSKHPRYFFEWRIVECKQLFYKLNYIDINEKSIMLRAAIKLYAGLRECRGSESDDFKINTESPVIDIRAYYNYKIMFTVNKRLVIMNRCRHLYNGVLELSVIYEDTKFGGPPHEAEPSPEHFIEHSHTLNKNLNKIEVLLELEHDSLLQELNILICLPVVTNKLKLNNLIIILIFNIKAKISRLSMHSGLSGNPHHFRL</sequence>
<reference evidence="1 2" key="1">
    <citation type="submission" date="2019-08" db="EMBL/GenBank/DDBJ databases">
        <title>The genome of the soybean aphid Biotype 1, its phylome, world population structure and adaptation to the North American continent.</title>
        <authorList>
            <person name="Giordano R."/>
            <person name="Donthu R.K."/>
            <person name="Hernandez A.G."/>
            <person name="Wright C.L."/>
            <person name="Zimin A.V."/>
        </authorList>
    </citation>
    <scope>NUCLEOTIDE SEQUENCE [LARGE SCALE GENOMIC DNA]</scope>
    <source>
        <tissue evidence="1">Whole aphids</tissue>
    </source>
</reference>
<keyword evidence="2" id="KW-1185">Reference proteome</keyword>
<evidence type="ECO:0000313" key="1">
    <source>
        <dbReference type="EMBL" id="KAE9538033.1"/>
    </source>
</evidence>
<proteinExistence type="predicted"/>
<evidence type="ECO:0000313" key="2">
    <source>
        <dbReference type="Proteomes" id="UP000475862"/>
    </source>
</evidence>
<comment type="caution">
    <text evidence="1">The sequence shown here is derived from an EMBL/GenBank/DDBJ whole genome shotgun (WGS) entry which is preliminary data.</text>
</comment>
<dbReference type="AlphaFoldDB" id="A0A6G0TT13"/>
<name>A0A6G0TT13_APHGL</name>
<dbReference type="Proteomes" id="UP000475862">
    <property type="component" value="Unassembled WGS sequence"/>
</dbReference>